<feature type="domain" description="DUF3696" evidence="1">
    <location>
        <begin position="170"/>
        <end position="220"/>
    </location>
</feature>
<dbReference type="RefSeq" id="WP_085850588.1">
    <property type="nucleotide sequence ID" value="NZ_FNZV01000016.1"/>
</dbReference>
<proteinExistence type="predicted"/>
<dbReference type="OrthoDB" id="9816534at2"/>
<evidence type="ECO:0000259" key="2">
    <source>
        <dbReference type="Pfam" id="PF13304"/>
    </source>
</evidence>
<dbReference type="SUPFAM" id="SSF52540">
    <property type="entry name" value="P-loop containing nucleoside triphosphate hydrolases"/>
    <property type="match status" value="1"/>
</dbReference>
<reference evidence="3 4" key="1">
    <citation type="submission" date="2017-03" db="EMBL/GenBank/DDBJ databases">
        <authorList>
            <person name="Afonso C.L."/>
            <person name="Miller P.J."/>
            <person name="Scott M.A."/>
            <person name="Spackman E."/>
            <person name="Goraichik I."/>
            <person name="Dimitrov K.M."/>
            <person name="Suarez D.L."/>
            <person name="Swayne D.E."/>
        </authorList>
    </citation>
    <scope>NUCLEOTIDE SEQUENCE [LARGE SCALE GENOMIC DNA]</scope>
    <source>
        <strain evidence="3 4">CECT 7971</strain>
    </source>
</reference>
<dbReference type="InterPro" id="IPR027417">
    <property type="entry name" value="P-loop_NTPase"/>
</dbReference>
<dbReference type="Gene3D" id="3.40.50.300">
    <property type="entry name" value="P-loop containing nucleotide triphosphate hydrolases"/>
    <property type="match status" value="1"/>
</dbReference>
<dbReference type="GO" id="GO:0016887">
    <property type="term" value="F:ATP hydrolysis activity"/>
    <property type="evidence" value="ECO:0007669"/>
    <property type="project" value="InterPro"/>
</dbReference>
<evidence type="ECO:0000313" key="3">
    <source>
        <dbReference type="EMBL" id="SLN66697.1"/>
    </source>
</evidence>
<feature type="domain" description="ATPase AAA-type core" evidence="2">
    <location>
        <begin position="54"/>
        <end position="159"/>
    </location>
</feature>
<evidence type="ECO:0000259" key="1">
    <source>
        <dbReference type="Pfam" id="PF12476"/>
    </source>
</evidence>
<organism evidence="3 4">
    <name type="scientific">Pacificibacter marinus</name>
    <dbReference type="NCBI Taxonomy" id="658057"/>
    <lineage>
        <taxon>Bacteria</taxon>
        <taxon>Pseudomonadati</taxon>
        <taxon>Pseudomonadota</taxon>
        <taxon>Alphaproteobacteria</taxon>
        <taxon>Rhodobacterales</taxon>
        <taxon>Roseobacteraceae</taxon>
        <taxon>Pacificibacter</taxon>
    </lineage>
</organism>
<dbReference type="PANTHER" id="PTHR43581">
    <property type="entry name" value="ATP/GTP PHOSPHATASE"/>
    <property type="match status" value="1"/>
</dbReference>
<evidence type="ECO:0008006" key="5">
    <source>
        <dbReference type="Google" id="ProtNLM"/>
    </source>
</evidence>
<dbReference type="STRING" id="658057.SAMN04488032_11655"/>
<keyword evidence="4" id="KW-1185">Reference proteome</keyword>
<accession>A0A1Y5TRS3</accession>
<dbReference type="GO" id="GO:0005524">
    <property type="term" value="F:ATP binding"/>
    <property type="evidence" value="ECO:0007669"/>
    <property type="project" value="InterPro"/>
</dbReference>
<evidence type="ECO:0000313" key="4">
    <source>
        <dbReference type="Proteomes" id="UP000193307"/>
    </source>
</evidence>
<dbReference type="InterPro" id="IPR051396">
    <property type="entry name" value="Bact_Antivir_Def_Nuclease"/>
</dbReference>
<dbReference type="InterPro" id="IPR003959">
    <property type="entry name" value="ATPase_AAA_core"/>
</dbReference>
<dbReference type="AlphaFoldDB" id="A0A1Y5TRS3"/>
<gene>
    <name evidence="3" type="ORF">PAM7971_03514</name>
</gene>
<dbReference type="EMBL" id="FWFW01000015">
    <property type="protein sequence ID" value="SLN66697.1"/>
    <property type="molecule type" value="Genomic_DNA"/>
</dbReference>
<dbReference type="PANTHER" id="PTHR43581:SF2">
    <property type="entry name" value="EXCINUCLEASE ATPASE SUBUNIT"/>
    <property type="match status" value="1"/>
</dbReference>
<sequence length="223" mass="24218">MFPSSDDADPVNADVGSEGQFAPWLYVRNADSPVEEEKRFPNDESVTFRAQVDAWLGHIFPGASANAASISGTSYSRLEFRLGRSSAWSRPANIGYGLSYAFPLVVALLSAHKGQIVVIDSPEAHLHPRAQSRMGEMLAQFANAGVQVLVETHSDHILSDARLAVQKKALKAEDLALHFFSGAQEGHGNGIVSPTTHSDGRLSDWPEFFFDQAEIDLMALASH</sequence>
<dbReference type="Proteomes" id="UP000193307">
    <property type="component" value="Unassembled WGS sequence"/>
</dbReference>
<name>A0A1Y5TRS3_9RHOB</name>
<dbReference type="InterPro" id="IPR022532">
    <property type="entry name" value="DUF3696"/>
</dbReference>
<dbReference type="Pfam" id="PF12476">
    <property type="entry name" value="DUF3696"/>
    <property type="match status" value="1"/>
</dbReference>
<dbReference type="Pfam" id="PF13304">
    <property type="entry name" value="AAA_21"/>
    <property type="match status" value="1"/>
</dbReference>
<protein>
    <recommendedName>
        <fullName evidence="5">ATPase AAA-type core domain-containing protein</fullName>
    </recommendedName>
</protein>